<keyword evidence="3" id="KW-1185">Reference proteome</keyword>
<evidence type="ECO:0000256" key="1">
    <source>
        <dbReference type="SAM" id="MobiDB-lite"/>
    </source>
</evidence>
<evidence type="ECO:0000313" key="3">
    <source>
        <dbReference type="Proteomes" id="UP000054721"/>
    </source>
</evidence>
<reference evidence="2 3" key="1">
    <citation type="submission" date="2015-05" db="EMBL/GenBank/DDBJ databases">
        <title>Evolution of Trichinella species and genotypes.</title>
        <authorList>
            <person name="Korhonen P.K."/>
            <person name="Edoardo P."/>
            <person name="Giuseppe L.R."/>
            <person name="Gasser R.B."/>
        </authorList>
    </citation>
    <scope>NUCLEOTIDE SEQUENCE [LARGE SCALE GENOMIC DNA]</scope>
    <source>
        <strain evidence="2">ISS10</strain>
    </source>
</reference>
<dbReference type="Proteomes" id="UP000054721">
    <property type="component" value="Unassembled WGS sequence"/>
</dbReference>
<accession>A0A0V1KJ78</accession>
<comment type="caution">
    <text evidence="2">The sequence shown here is derived from an EMBL/GenBank/DDBJ whole genome shotgun (WGS) entry which is preliminary data.</text>
</comment>
<name>A0A0V1KJ78_9BILA</name>
<organism evidence="2 3">
    <name type="scientific">Trichinella nativa</name>
    <dbReference type="NCBI Taxonomy" id="6335"/>
    <lineage>
        <taxon>Eukaryota</taxon>
        <taxon>Metazoa</taxon>
        <taxon>Ecdysozoa</taxon>
        <taxon>Nematoda</taxon>
        <taxon>Enoplea</taxon>
        <taxon>Dorylaimia</taxon>
        <taxon>Trichinellida</taxon>
        <taxon>Trichinellidae</taxon>
        <taxon>Trichinella</taxon>
    </lineage>
</organism>
<dbReference type="AlphaFoldDB" id="A0A0V1KJ78"/>
<dbReference type="EMBL" id="JYDW01001069">
    <property type="protein sequence ID" value="KRZ47255.1"/>
    <property type="molecule type" value="Genomic_DNA"/>
</dbReference>
<sequence length="62" mass="6442">MTSAEAEITNRSPAGRRQSGSNGAQRLATANADENHSEGLSEQNEAGEDITSGCLLQTPLTP</sequence>
<evidence type="ECO:0000313" key="2">
    <source>
        <dbReference type="EMBL" id="KRZ47255.1"/>
    </source>
</evidence>
<protein>
    <submittedName>
        <fullName evidence="2">Uncharacterized protein</fullName>
    </submittedName>
</protein>
<proteinExistence type="predicted"/>
<feature type="region of interest" description="Disordered" evidence="1">
    <location>
        <begin position="1"/>
        <end position="62"/>
    </location>
</feature>
<gene>
    <name evidence="2" type="ORF">T02_3458</name>
</gene>